<feature type="signal peptide" evidence="2">
    <location>
        <begin position="1"/>
        <end position="20"/>
    </location>
</feature>
<keyword evidence="1" id="KW-0812">Transmembrane</keyword>
<name>A0A1L8D9T7_9DIPT</name>
<dbReference type="EMBL" id="GFDF01010855">
    <property type="protein sequence ID" value="JAV03229.1"/>
    <property type="molecule type" value="Transcribed_RNA"/>
</dbReference>
<dbReference type="AlphaFoldDB" id="A0A1L8D9T7"/>
<dbReference type="Pfam" id="PF05444">
    <property type="entry name" value="DUF753"/>
    <property type="match status" value="2"/>
</dbReference>
<protein>
    <recommendedName>
        <fullName evidence="3">DUF753 domain-containing protein</fullName>
    </recommendedName>
</protein>
<keyword evidence="1" id="KW-1133">Transmembrane helix</keyword>
<dbReference type="PANTHER" id="PTHR21721:SF25">
    <property type="entry name" value="LP18071P"/>
    <property type="match status" value="1"/>
</dbReference>
<evidence type="ECO:0000259" key="3">
    <source>
        <dbReference type="Pfam" id="PF05444"/>
    </source>
</evidence>
<keyword evidence="1" id="KW-0472">Membrane</keyword>
<keyword evidence="2" id="KW-0732">Signal</keyword>
<evidence type="ECO:0000256" key="1">
    <source>
        <dbReference type="SAM" id="Phobius"/>
    </source>
</evidence>
<proteinExistence type="predicted"/>
<accession>A0A1L8D9T7</accession>
<reference evidence="4" key="1">
    <citation type="submission" date="2016-12" db="EMBL/GenBank/DDBJ databases">
        <title>An insight into the sialome and mialome of the sand fly, Nyssomyia neivai.</title>
        <authorList>
            <person name="Sebastian V."/>
            <person name="Goulart T.M."/>
            <person name="Oliveira W."/>
            <person name="Calvo E."/>
            <person name="Oliveira L.F."/>
            <person name="Pinto M.C."/>
            <person name="Rosselino A.M."/>
            <person name="Ribeiro J.M."/>
        </authorList>
    </citation>
    <scope>NUCLEOTIDE SEQUENCE</scope>
</reference>
<dbReference type="InterPro" id="IPR008472">
    <property type="entry name" value="DUF753"/>
</dbReference>
<feature type="domain" description="DUF753" evidence="3">
    <location>
        <begin position="108"/>
        <end position="176"/>
    </location>
</feature>
<evidence type="ECO:0000313" key="4">
    <source>
        <dbReference type="EMBL" id="JAV03229.1"/>
    </source>
</evidence>
<feature type="chain" id="PRO_5012679456" description="DUF753 domain-containing protein" evidence="2">
    <location>
        <begin position="21"/>
        <end position="216"/>
    </location>
</feature>
<sequence>MIKYLISAAALACLFVYINAECVTCDSRTDINCLYDNMLSVNCTPWDNQCFVRIEEDGSTVRGCMNTLSGPEQFQCTGDKCLSCTNVQSGAGFHPGCNNVIFPEHRLRCHVCNSTTSLVDCLGEQTSPAVICPRHFPSDSCFVMRRGESFARGCLSEQPICNQWGACFTCAGEGCNFANVTSLDIPEAPGDNSASSISIYSFIALTVIAFIIRGIN</sequence>
<organism evidence="4">
    <name type="scientific">Nyssomyia neivai</name>
    <dbReference type="NCBI Taxonomy" id="330878"/>
    <lineage>
        <taxon>Eukaryota</taxon>
        <taxon>Metazoa</taxon>
        <taxon>Ecdysozoa</taxon>
        <taxon>Arthropoda</taxon>
        <taxon>Hexapoda</taxon>
        <taxon>Insecta</taxon>
        <taxon>Pterygota</taxon>
        <taxon>Neoptera</taxon>
        <taxon>Endopterygota</taxon>
        <taxon>Diptera</taxon>
        <taxon>Nematocera</taxon>
        <taxon>Psychodoidea</taxon>
        <taxon>Psychodidae</taxon>
        <taxon>Nyssomyia</taxon>
    </lineage>
</organism>
<feature type="domain" description="DUF753" evidence="3">
    <location>
        <begin position="21"/>
        <end position="86"/>
    </location>
</feature>
<dbReference type="PANTHER" id="PTHR21721">
    <property type="entry name" value="GH09876P-RELATED"/>
    <property type="match status" value="1"/>
</dbReference>
<evidence type="ECO:0000256" key="2">
    <source>
        <dbReference type="SAM" id="SignalP"/>
    </source>
</evidence>
<feature type="transmembrane region" description="Helical" evidence="1">
    <location>
        <begin position="197"/>
        <end position="215"/>
    </location>
</feature>